<comment type="similarity">
    <text evidence="1 8 9">Belongs to the NAD synthetase family.</text>
</comment>
<feature type="binding site" evidence="8">
    <location>
        <position position="215"/>
    </location>
    <ligand>
        <name>ATP</name>
        <dbReference type="ChEBI" id="CHEBI:30616"/>
    </ligand>
</feature>
<feature type="binding site" evidence="8">
    <location>
        <position position="169"/>
    </location>
    <ligand>
        <name>Mg(2+)</name>
        <dbReference type="ChEBI" id="CHEBI:18420"/>
    </ligand>
</feature>
<dbReference type="AlphaFoldDB" id="A0A8H9K5H9"/>
<dbReference type="GO" id="GO:0003952">
    <property type="term" value="F:NAD+ synthase (glutamine-hydrolyzing) activity"/>
    <property type="evidence" value="ECO:0007669"/>
    <property type="project" value="InterPro"/>
</dbReference>
<dbReference type="PANTHER" id="PTHR23090:SF7">
    <property type="entry name" value="NH(3)-DEPENDENT NAD(+) SYNTHETASE"/>
    <property type="match status" value="1"/>
</dbReference>
<protein>
    <recommendedName>
        <fullName evidence="8 10">NH(3)-dependent NAD(+) synthetase</fullName>
        <ecNumber evidence="8 10">6.3.1.5</ecNumber>
    </recommendedName>
</protein>
<dbReference type="Proteomes" id="UP000863257">
    <property type="component" value="Unassembled WGS sequence"/>
</dbReference>
<dbReference type="GO" id="GO:0008795">
    <property type="term" value="F:NAD+ synthase activity"/>
    <property type="evidence" value="ECO:0007669"/>
    <property type="project" value="UniProtKB-UniRule"/>
</dbReference>
<dbReference type="GO" id="GO:0005737">
    <property type="term" value="C:cytoplasm"/>
    <property type="evidence" value="ECO:0007669"/>
    <property type="project" value="InterPro"/>
</dbReference>
<dbReference type="GO" id="GO:0004359">
    <property type="term" value="F:glutaminase activity"/>
    <property type="evidence" value="ECO:0007669"/>
    <property type="project" value="InterPro"/>
</dbReference>
<dbReference type="InterPro" id="IPR003694">
    <property type="entry name" value="NAD_synthase"/>
</dbReference>
<dbReference type="InterPro" id="IPR014729">
    <property type="entry name" value="Rossmann-like_a/b/a_fold"/>
</dbReference>
<dbReference type="Pfam" id="PF02540">
    <property type="entry name" value="NAD_synthase"/>
    <property type="match status" value="1"/>
</dbReference>
<comment type="pathway">
    <text evidence="8">Cofactor biosynthesis; NAD(+) biosynthesis; NAD(+) from deamido-NAD(+) (ammonia route): step 1/1.</text>
</comment>
<feature type="binding site" evidence="8">
    <location>
        <position position="164"/>
    </location>
    <ligand>
        <name>ATP</name>
        <dbReference type="ChEBI" id="CHEBI:30616"/>
    </ligand>
</feature>
<dbReference type="HAMAP" id="MF_00193">
    <property type="entry name" value="NadE_ammonia_dep"/>
    <property type="match status" value="1"/>
</dbReference>
<comment type="function">
    <text evidence="8">Catalyzes the ATP-dependent amidation of deamido-NAD to form NAD. Uses ammonia as a nitrogen source.</text>
</comment>
<reference evidence="12" key="1">
    <citation type="journal article" date="2018" name="Genome Biol.">
        <title>SKESA: strategic k-mer extension for scrupulous assemblies.</title>
        <authorList>
            <person name="Souvorov A."/>
            <person name="Agarwala R."/>
            <person name="Lipman D.J."/>
        </authorList>
    </citation>
    <scope>NUCLEOTIDE SEQUENCE</scope>
    <source>
        <strain evidence="12">BCW_3452</strain>
    </source>
</reference>
<dbReference type="EMBL" id="DACRBY010000001">
    <property type="protein sequence ID" value="HAS8538489.1"/>
    <property type="molecule type" value="Genomic_DNA"/>
</dbReference>
<dbReference type="UniPathway" id="UPA00253">
    <property type="reaction ID" value="UER00333"/>
</dbReference>
<evidence type="ECO:0000256" key="4">
    <source>
        <dbReference type="ARBA" id="ARBA00022741"/>
    </source>
</evidence>
<keyword evidence="5 8" id="KW-0067">ATP-binding</keyword>
<sequence length="273" mass="30160">MDIKDTILKELGALPMELFESSIEIQKRIDFLAHYLKKSKLSGFVLGISGGVDSTTAGKLAQLAVEQLRNEGVDAKFVAVRLPFDKQMDEDDAQEALKFINPDVTHTCNIQAGTNEILSSLPQSLIDRTNAEKIDFSKGNIKARVRMTTQYAIANMCNMLVIGTDHSAEAVMGFYTIHGDGAADILPLSGLNKRQVRALAKDLGAPARLWSKAATADLEELQPHKLDEDALGVPYEHIDDYLEGKSVPLNSSQIIESRFSLTTHKRRMPMSFR</sequence>
<evidence type="ECO:0000256" key="10">
    <source>
        <dbReference type="RuleBase" id="RU003812"/>
    </source>
</evidence>
<evidence type="ECO:0000256" key="3">
    <source>
        <dbReference type="ARBA" id="ARBA00022723"/>
    </source>
</evidence>
<dbReference type="InterPro" id="IPR022310">
    <property type="entry name" value="NAD/GMP_synthase"/>
</dbReference>
<evidence type="ECO:0000256" key="2">
    <source>
        <dbReference type="ARBA" id="ARBA00022598"/>
    </source>
</evidence>
<dbReference type="EC" id="6.3.1.5" evidence="8 10"/>
<accession>A0A8H9K5H9</accession>
<comment type="catalytic activity">
    <reaction evidence="8 10">
        <text>deamido-NAD(+) + NH4(+) + ATP = AMP + diphosphate + NAD(+) + H(+)</text>
        <dbReference type="Rhea" id="RHEA:21188"/>
        <dbReference type="ChEBI" id="CHEBI:15378"/>
        <dbReference type="ChEBI" id="CHEBI:28938"/>
        <dbReference type="ChEBI" id="CHEBI:30616"/>
        <dbReference type="ChEBI" id="CHEBI:33019"/>
        <dbReference type="ChEBI" id="CHEBI:57540"/>
        <dbReference type="ChEBI" id="CHEBI:58437"/>
        <dbReference type="ChEBI" id="CHEBI:456215"/>
        <dbReference type="EC" id="6.3.1.5"/>
    </reaction>
</comment>
<evidence type="ECO:0000256" key="6">
    <source>
        <dbReference type="ARBA" id="ARBA00022842"/>
    </source>
</evidence>
<evidence type="ECO:0000256" key="5">
    <source>
        <dbReference type="ARBA" id="ARBA00022840"/>
    </source>
</evidence>
<comment type="caution">
    <text evidence="8">Lacks conserved residue(s) required for the propagation of feature annotation.</text>
</comment>
<dbReference type="CDD" id="cd00553">
    <property type="entry name" value="NAD_synthase"/>
    <property type="match status" value="1"/>
</dbReference>
<keyword evidence="6 8" id="KW-0460">Magnesium</keyword>
<name>A0A8H9K5H9_VIBVL</name>
<evidence type="ECO:0000313" key="12">
    <source>
        <dbReference type="EMBL" id="HAS8538489.1"/>
    </source>
</evidence>
<feature type="binding site" evidence="8">
    <location>
        <position position="53"/>
    </location>
    <ligand>
        <name>Mg(2+)</name>
        <dbReference type="ChEBI" id="CHEBI:18420"/>
    </ligand>
</feature>
<feature type="binding site" evidence="8">
    <location>
        <begin position="47"/>
        <end position="54"/>
    </location>
    <ligand>
        <name>ATP</name>
        <dbReference type="ChEBI" id="CHEBI:30616"/>
    </ligand>
</feature>
<evidence type="ECO:0000256" key="8">
    <source>
        <dbReference type="HAMAP-Rule" id="MF_00193"/>
    </source>
</evidence>
<dbReference type="InterPro" id="IPR022926">
    <property type="entry name" value="NH(3)-dep_NAD(+)_synth"/>
</dbReference>
<keyword evidence="2 8" id="KW-0436">Ligase</keyword>
<feature type="domain" description="NAD/GMP synthase" evidence="11">
    <location>
        <begin position="25"/>
        <end position="269"/>
    </location>
</feature>
<dbReference type="GO" id="GO:0005524">
    <property type="term" value="F:ATP binding"/>
    <property type="evidence" value="ECO:0007669"/>
    <property type="project" value="UniProtKB-UniRule"/>
</dbReference>
<dbReference type="SUPFAM" id="SSF52402">
    <property type="entry name" value="Adenine nucleotide alpha hydrolases-like"/>
    <property type="match status" value="1"/>
</dbReference>
<dbReference type="Gene3D" id="3.40.50.620">
    <property type="entry name" value="HUPs"/>
    <property type="match status" value="1"/>
</dbReference>
<feature type="binding site" description="in other chain" evidence="8">
    <location>
        <begin position="264"/>
        <end position="265"/>
    </location>
    <ligand>
        <name>deamido-NAD(+)</name>
        <dbReference type="ChEBI" id="CHEBI:58437"/>
        <note>ligand shared between two neighboring subunits</note>
    </ligand>
</feature>
<reference evidence="12" key="2">
    <citation type="submission" date="2019-01" db="EMBL/GenBank/DDBJ databases">
        <authorList>
            <consortium name="NCBI Pathogen Detection Project"/>
        </authorList>
    </citation>
    <scope>NUCLEOTIDE SEQUENCE</scope>
    <source>
        <strain evidence="12">BCW_3452</strain>
    </source>
</reference>
<comment type="subunit">
    <text evidence="8">Homodimer.</text>
</comment>
<keyword evidence="3 8" id="KW-0479">Metal-binding</keyword>
<proteinExistence type="inferred from homology"/>
<gene>
    <name evidence="8" type="primary">nadE</name>
    <name evidence="12" type="ORF">I7730_01585</name>
</gene>
<dbReference type="PANTHER" id="PTHR23090">
    <property type="entry name" value="NH 3 /GLUTAMINE-DEPENDENT NAD + SYNTHETASE"/>
    <property type="match status" value="1"/>
</dbReference>
<feature type="binding site" description="in other chain" evidence="8">
    <location>
        <position position="144"/>
    </location>
    <ligand>
        <name>deamido-NAD(+)</name>
        <dbReference type="ChEBI" id="CHEBI:58437"/>
        <note>ligand shared between two neighboring subunits</note>
    </ligand>
</feature>
<evidence type="ECO:0000259" key="11">
    <source>
        <dbReference type="Pfam" id="PF02540"/>
    </source>
</evidence>
<keyword evidence="4 8" id="KW-0547">Nucleotide-binding</keyword>
<organism evidence="12">
    <name type="scientific">Vibrio vulnificus</name>
    <dbReference type="NCBI Taxonomy" id="672"/>
    <lineage>
        <taxon>Bacteria</taxon>
        <taxon>Pseudomonadati</taxon>
        <taxon>Pseudomonadota</taxon>
        <taxon>Gammaproteobacteria</taxon>
        <taxon>Vibrionales</taxon>
        <taxon>Vibrionaceae</taxon>
        <taxon>Vibrio</taxon>
    </lineage>
</organism>
<evidence type="ECO:0000256" key="1">
    <source>
        <dbReference type="ARBA" id="ARBA00005859"/>
    </source>
</evidence>
<feature type="binding site" evidence="8">
    <location>
        <position position="193"/>
    </location>
    <ligand>
        <name>ATP</name>
        <dbReference type="ChEBI" id="CHEBI:30616"/>
    </ligand>
</feature>
<evidence type="ECO:0000256" key="7">
    <source>
        <dbReference type="ARBA" id="ARBA00023027"/>
    </source>
</evidence>
<feature type="binding site" evidence="8">
    <location>
        <position position="184"/>
    </location>
    <ligand>
        <name>deamido-NAD(+)</name>
        <dbReference type="ChEBI" id="CHEBI:58437"/>
        <note>ligand shared between two neighboring subunits</note>
    </ligand>
</feature>
<dbReference type="NCBIfam" id="TIGR00552">
    <property type="entry name" value="nadE"/>
    <property type="match status" value="1"/>
</dbReference>
<comment type="caution">
    <text evidence="12">The sequence shown here is derived from an EMBL/GenBank/DDBJ whole genome shotgun (WGS) entry which is preliminary data.</text>
</comment>
<dbReference type="GO" id="GO:0046872">
    <property type="term" value="F:metal ion binding"/>
    <property type="evidence" value="ECO:0007669"/>
    <property type="project" value="UniProtKB-KW"/>
</dbReference>
<evidence type="ECO:0000256" key="9">
    <source>
        <dbReference type="RuleBase" id="RU003811"/>
    </source>
</evidence>
<keyword evidence="7 8" id="KW-0520">NAD</keyword>
<dbReference type="GO" id="GO:0009435">
    <property type="term" value="P:NAD+ biosynthetic process"/>
    <property type="evidence" value="ECO:0007669"/>
    <property type="project" value="UniProtKB-UniRule"/>
</dbReference>
<dbReference type="NCBIfam" id="NF001979">
    <property type="entry name" value="PRK00768.1"/>
    <property type="match status" value="1"/>
</dbReference>